<organism evidence="2 3">
    <name type="scientific">Candidatus Thioglobus autotrophicus</name>
    <dbReference type="NCBI Taxonomy" id="1705394"/>
    <lineage>
        <taxon>Bacteria</taxon>
        <taxon>Pseudomonadati</taxon>
        <taxon>Pseudomonadota</taxon>
        <taxon>Gammaproteobacteria</taxon>
        <taxon>Candidatus Pseudothioglobaceae</taxon>
        <taxon>Candidatus Thioglobus</taxon>
    </lineage>
</organism>
<proteinExistence type="predicted"/>
<dbReference type="PANTHER" id="PTHR35812">
    <property type="entry name" value="LIPOPROTEIN"/>
    <property type="match status" value="1"/>
</dbReference>
<reference evidence="2 3" key="1">
    <citation type="journal article" date="2015" name="Genome Announc.">
        <title>Genome Sequence of 'Candidatus Thioglobus autotrophica' Strain EF1, a Chemoautotroph from the SUP05 Clade of Marine Gammaproteobacteria.</title>
        <authorList>
            <person name="Shah V."/>
            <person name="Morris R.M."/>
        </authorList>
    </citation>
    <scope>NUCLEOTIDE SEQUENCE [LARGE SCALE GENOMIC DNA]</scope>
    <source>
        <strain evidence="2 3">EF1</strain>
    </source>
</reference>
<dbReference type="EMBL" id="CP010552">
    <property type="protein sequence ID" value="ALE53270.1"/>
    <property type="molecule type" value="Genomic_DNA"/>
</dbReference>
<evidence type="ECO:0000313" key="2">
    <source>
        <dbReference type="EMBL" id="ALE53270.1"/>
    </source>
</evidence>
<dbReference type="STRING" id="1705394.SP60_07145"/>
<dbReference type="Pfam" id="PF07603">
    <property type="entry name" value="Lcl_C"/>
    <property type="match status" value="1"/>
</dbReference>
<dbReference type="AlphaFoldDB" id="A0A0M4NIH3"/>
<dbReference type="PANTHER" id="PTHR35812:SF1">
    <property type="entry name" value="LIPOPROTEIN"/>
    <property type="match status" value="1"/>
</dbReference>
<protein>
    <recommendedName>
        <fullName evidence="1">Lcl C-terminal domain-containing protein</fullName>
    </recommendedName>
</protein>
<feature type="domain" description="Lcl C-terminal" evidence="1">
    <location>
        <begin position="30"/>
        <end position="169"/>
    </location>
</feature>
<dbReference type="InterPro" id="IPR011460">
    <property type="entry name" value="Lcl_C"/>
</dbReference>
<sequence>MSLTGIANAQLFKVSDQGAILSNISTKQRCVLDDQSKLVWEIKLASKGLQNTQNTYTWFDGQSGVQNGDYSHNCHWADSCNTQEYIKAINTLKLCQQKKWRLPTQAELKTLLLYGDNDLLINQQFFPNTQLKSYWSSNELSRDIAIDVPFYYGGSQSADKSFDAYVRLVSDAH</sequence>
<evidence type="ECO:0000313" key="3">
    <source>
        <dbReference type="Proteomes" id="UP000058020"/>
    </source>
</evidence>
<name>A0A0M4NIH3_9GAMM</name>
<accession>A0A0M4NIH3</accession>
<gene>
    <name evidence="2" type="ORF">SP60_07145</name>
</gene>
<keyword evidence="3" id="KW-1185">Reference proteome</keyword>
<evidence type="ECO:0000259" key="1">
    <source>
        <dbReference type="Pfam" id="PF07603"/>
    </source>
</evidence>
<dbReference type="Proteomes" id="UP000058020">
    <property type="component" value="Chromosome"/>
</dbReference>
<dbReference type="KEGG" id="tho:SP60_07145"/>